<evidence type="ECO:0000313" key="3">
    <source>
        <dbReference type="WBParaSite" id="GPUH_0000898401-mRNA-1"/>
    </source>
</evidence>
<reference evidence="1 2" key="2">
    <citation type="submission" date="2018-11" db="EMBL/GenBank/DDBJ databases">
        <authorList>
            <consortium name="Pathogen Informatics"/>
        </authorList>
    </citation>
    <scope>NUCLEOTIDE SEQUENCE [LARGE SCALE GENOMIC DNA]</scope>
</reference>
<dbReference type="InterPro" id="IPR050235">
    <property type="entry name" value="CK1_Ser-Thr_kinase"/>
</dbReference>
<dbReference type="Gene3D" id="1.10.510.10">
    <property type="entry name" value="Transferase(Phosphotransferase) domain 1"/>
    <property type="match status" value="1"/>
</dbReference>
<keyword evidence="2" id="KW-1185">Reference proteome</keyword>
<dbReference type="AlphaFoldDB" id="A0A183DJT3"/>
<dbReference type="InterPro" id="IPR011009">
    <property type="entry name" value="Kinase-like_dom_sf"/>
</dbReference>
<dbReference type="OrthoDB" id="5979581at2759"/>
<accession>A0A183DJT3</accession>
<evidence type="ECO:0000313" key="2">
    <source>
        <dbReference type="Proteomes" id="UP000271098"/>
    </source>
</evidence>
<reference evidence="3" key="1">
    <citation type="submission" date="2016-06" db="UniProtKB">
        <authorList>
            <consortium name="WormBaseParasite"/>
        </authorList>
    </citation>
    <scope>IDENTIFICATION</scope>
</reference>
<gene>
    <name evidence="1" type="ORF">GPUH_LOCUS8970</name>
</gene>
<name>A0A183DJT3_9BILA</name>
<dbReference type="PANTHER" id="PTHR11909">
    <property type="entry name" value="CASEIN KINASE-RELATED"/>
    <property type="match status" value="1"/>
</dbReference>
<evidence type="ECO:0000313" key="1">
    <source>
        <dbReference type="EMBL" id="VDK66721.1"/>
    </source>
</evidence>
<dbReference type="WBParaSite" id="GPUH_0000898401-mRNA-1">
    <property type="protein sequence ID" value="GPUH_0000898401-mRNA-1"/>
    <property type="gene ID" value="GPUH_0000898401"/>
</dbReference>
<protein>
    <submittedName>
        <fullName evidence="3">Protein kinase domain-containing protein</fullName>
    </submittedName>
</protein>
<proteinExistence type="predicted"/>
<dbReference type="EMBL" id="UYRT01027775">
    <property type="protein sequence ID" value="VDK66721.1"/>
    <property type="molecule type" value="Genomic_DNA"/>
</dbReference>
<dbReference type="SUPFAM" id="SSF56112">
    <property type="entry name" value="Protein kinase-like (PK-like)"/>
    <property type="match status" value="1"/>
</dbReference>
<organism evidence="3">
    <name type="scientific">Gongylonema pulchrum</name>
    <dbReference type="NCBI Taxonomy" id="637853"/>
    <lineage>
        <taxon>Eukaryota</taxon>
        <taxon>Metazoa</taxon>
        <taxon>Ecdysozoa</taxon>
        <taxon>Nematoda</taxon>
        <taxon>Chromadorea</taxon>
        <taxon>Rhabditida</taxon>
        <taxon>Spirurina</taxon>
        <taxon>Spiruromorpha</taxon>
        <taxon>Spiruroidea</taxon>
        <taxon>Gongylonematidae</taxon>
        <taxon>Gongylonema</taxon>
    </lineage>
</organism>
<sequence length="136" mass="15476">MCRKVLDSDGKWHISLPKSIFKGTLRYASLNAIKTHDCGPSDDLMGWIYSVIELALSRLPWAKSAPREMVKLKAKISGEELCAQMPPPFLQCHNYIQRLKPTEMPRHDFINSCLKSCIPRGVKPDDPYDWEVTGNC</sequence>
<dbReference type="Proteomes" id="UP000271098">
    <property type="component" value="Unassembled WGS sequence"/>
</dbReference>